<reference evidence="3 4" key="1">
    <citation type="journal article" date="2015" name="Stand. Genomic Sci.">
        <title>Genomic Encyclopedia of Bacterial and Archaeal Type Strains, Phase III: the genomes of soil and plant-associated and newly described type strains.</title>
        <authorList>
            <person name="Whitman W.B."/>
            <person name="Woyke T."/>
            <person name="Klenk H.P."/>
            <person name="Zhou Y."/>
            <person name="Lilburn T.G."/>
            <person name="Beck B.J."/>
            <person name="De Vos P."/>
            <person name="Vandamme P."/>
            <person name="Eisen J.A."/>
            <person name="Garrity G."/>
            <person name="Hugenholtz P."/>
            <person name="Kyrpides N.C."/>
        </authorList>
    </citation>
    <scope>NUCLEOTIDE SEQUENCE [LARGE SCALE GENOMIC DNA]</scope>
    <source>
        <strain evidence="3 4">VKM Ac-2541</strain>
    </source>
</reference>
<dbReference type="AlphaFoldDB" id="A0A4R2IIC9"/>
<evidence type="ECO:0000256" key="2">
    <source>
        <dbReference type="SAM" id="MobiDB-lite"/>
    </source>
</evidence>
<gene>
    <name evidence="3" type="ORF">EV646_112146</name>
</gene>
<dbReference type="Proteomes" id="UP000295573">
    <property type="component" value="Unassembled WGS sequence"/>
</dbReference>
<evidence type="ECO:0000313" key="4">
    <source>
        <dbReference type="Proteomes" id="UP000295573"/>
    </source>
</evidence>
<organism evidence="3 4">
    <name type="scientific">Kribbella antiqua</name>
    <dbReference type="NCBI Taxonomy" id="2512217"/>
    <lineage>
        <taxon>Bacteria</taxon>
        <taxon>Bacillati</taxon>
        <taxon>Actinomycetota</taxon>
        <taxon>Actinomycetes</taxon>
        <taxon>Propionibacteriales</taxon>
        <taxon>Kribbellaceae</taxon>
        <taxon>Kribbella</taxon>
    </lineage>
</organism>
<feature type="region of interest" description="Disordered" evidence="2">
    <location>
        <begin position="398"/>
        <end position="442"/>
    </location>
</feature>
<sequence>MKDTTYKTTAIALQNRRLAIVTKKRGVWKAEATEAGQHFAEHGCYPAGHWTSASDKTGAKGAKTLSLARGTFPARAERKVTALRPVDQMIADVVAAGGSLEVEDFRNYYDNLVSSAIRHGKVPEGKLLQIARGRSWHEKLLQLVDKPAWMTAVLEPIEVSDRLIKPHSAIVALRADKEHRLRFKGDVRQRALRLLDAIARSASARGWEVTCPVWKRDDHHPSDLAVSITGHAYGLHVSENDDKVPHEPTAKELRDFERWGYPRIPTYDKVPSGRLTIAVTGGVPVRQSTFSDTKTINLADRLPVLVQELELRAAADEQRRLEREQQEAERRRRWKQVRDEAVVALREQNRATILAEQAAQWHQNQLLGDYIVAMQQRVASLDGDEQAAAREWAEWARDHHQRSNPLNQRLALPADPDPSPEAIKPYMRGLSPYGPDNGLGWR</sequence>
<name>A0A4R2IIC9_9ACTN</name>
<keyword evidence="1" id="KW-0175">Coiled coil</keyword>
<accession>A0A4R2IIC9</accession>
<evidence type="ECO:0000313" key="3">
    <source>
        <dbReference type="EMBL" id="TCO43569.1"/>
    </source>
</evidence>
<comment type="caution">
    <text evidence="3">The sequence shown here is derived from an EMBL/GenBank/DDBJ whole genome shotgun (WGS) entry which is preliminary data.</text>
</comment>
<feature type="coiled-coil region" evidence="1">
    <location>
        <begin position="304"/>
        <end position="331"/>
    </location>
</feature>
<evidence type="ECO:0000256" key="1">
    <source>
        <dbReference type="SAM" id="Coils"/>
    </source>
</evidence>
<protein>
    <submittedName>
        <fullName evidence="3">Uncharacterized protein</fullName>
    </submittedName>
</protein>
<keyword evidence="4" id="KW-1185">Reference proteome</keyword>
<dbReference type="EMBL" id="SLWR01000012">
    <property type="protein sequence ID" value="TCO43569.1"/>
    <property type="molecule type" value="Genomic_DNA"/>
</dbReference>
<proteinExistence type="predicted"/>